<comment type="caution">
    <text evidence="3">The sequence shown here is derived from an EMBL/GenBank/DDBJ whole genome shotgun (WGS) entry which is preliminary data.</text>
</comment>
<dbReference type="Pfam" id="PF01546">
    <property type="entry name" value="Peptidase_M20"/>
    <property type="match status" value="1"/>
</dbReference>
<name>A0A014P3Q7_9HYPO</name>
<dbReference type="NCBIfam" id="TIGR01891">
    <property type="entry name" value="amidohydrolases"/>
    <property type="match status" value="1"/>
</dbReference>
<keyword evidence="2" id="KW-0464">Manganese</keyword>
<dbReference type="SUPFAM" id="SSF53187">
    <property type="entry name" value="Zn-dependent exopeptidases"/>
    <property type="match status" value="1"/>
</dbReference>
<gene>
    <name evidence="3" type="ORF">X797_010749</name>
</gene>
<reference evidence="3 4" key="1">
    <citation type="submission" date="2014-02" db="EMBL/GenBank/DDBJ databases">
        <title>The genome sequence of the entomopathogenic fungus Metarhizium robertsii ARSEF 2575.</title>
        <authorList>
            <person name="Giuliano Garisto Donzelli B."/>
            <person name="Roe B.A."/>
            <person name="Macmil S.L."/>
            <person name="Krasnoff S.B."/>
            <person name="Gibson D.M."/>
        </authorList>
    </citation>
    <scope>NUCLEOTIDE SEQUENCE [LARGE SCALE GENOMIC DNA]</scope>
    <source>
        <strain evidence="3 4">ARSEF 2575</strain>
    </source>
</reference>
<evidence type="ECO:0000256" key="1">
    <source>
        <dbReference type="ARBA" id="ARBA00006247"/>
    </source>
</evidence>
<dbReference type="eggNOG" id="ENOG502RVC6">
    <property type="taxonomic scope" value="Eukaryota"/>
</dbReference>
<dbReference type="InterPro" id="IPR002933">
    <property type="entry name" value="Peptidase_M20"/>
</dbReference>
<dbReference type="EMBL" id="JELW01000054">
    <property type="protein sequence ID" value="EXU96129.1"/>
    <property type="molecule type" value="Genomic_DNA"/>
</dbReference>
<feature type="binding site" evidence="2">
    <location>
        <position position="163"/>
    </location>
    <ligand>
        <name>Mn(2+)</name>
        <dbReference type="ChEBI" id="CHEBI:29035"/>
        <label>2</label>
    </ligand>
</feature>
<dbReference type="GO" id="GO:0016787">
    <property type="term" value="F:hydrolase activity"/>
    <property type="evidence" value="ECO:0007669"/>
    <property type="project" value="InterPro"/>
</dbReference>
<organism evidence="3 4">
    <name type="scientific">Metarhizium robertsii</name>
    <dbReference type="NCBI Taxonomy" id="568076"/>
    <lineage>
        <taxon>Eukaryota</taxon>
        <taxon>Fungi</taxon>
        <taxon>Dikarya</taxon>
        <taxon>Ascomycota</taxon>
        <taxon>Pezizomycotina</taxon>
        <taxon>Sordariomycetes</taxon>
        <taxon>Hypocreomycetidae</taxon>
        <taxon>Hypocreales</taxon>
        <taxon>Clavicipitaceae</taxon>
        <taxon>Metarhizium</taxon>
    </lineage>
</organism>
<dbReference type="OrthoDB" id="6119954at2759"/>
<comment type="similarity">
    <text evidence="1">Belongs to the peptidase M20A family.</text>
</comment>
<dbReference type="PIRSF" id="PIRSF005962">
    <property type="entry name" value="Pept_M20D_amidohydro"/>
    <property type="match status" value="1"/>
</dbReference>
<comment type="cofactor">
    <cofactor evidence="2">
        <name>Mn(2+)</name>
        <dbReference type="ChEBI" id="CHEBI:29035"/>
    </cofactor>
    <text evidence="2">The Mn(2+) ion enhances activity.</text>
</comment>
<dbReference type="PANTHER" id="PTHR11014">
    <property type="entry name" value="PEPTIDASE M20 FAMILY MEMBER"/>
    <property type="match status" value="1"/>
</dbReference>
<dbReference type="Gene3D" id="3.30.70.360">
    <property type="match status" value="1"/>
</dbReference>
<evidence type="ECO:0000313" key="3">
    <source>
        <dbReference type="EMBL" id="EXU96129.1"/>
    </source>
</evidence>
<feature type="binding site" evidence="2">
    <location>
        <position position="393"/>
    </location>
    <ligand>
        <name>Mn(2+)</name>
        <dbReference type="ChEBI" id="CHEBI:29035"/>
        <label>2</label>
    </ligand>
</feature>
<feature type="binding site" evidence="2">
    <location>
        <position position="129"/>
    </location>
    <ligand>
        <name>Mn(2+)</name>
        <dbReference type="ChEBI" id="CHEBI:29035"/>
        <label>2</label>
    </ligand>
</feature>
<dbReference type="InterPro" id="IPR036264">
    <property type="entry name" value="Bact_exopeptidase_dim_dom"/>
</dbReference>
<dbReference type="AlphaFoldDB" id="A0A014P3Q7"/>
<dbReference type="InterPro" id="IPR017439">
    <property type="entry name" value="Amidohydrolase"/>
</dbReference>
<evidence type="ECO:0000256" key="2">
    <source>
        <dbReference type="PIRSR" id="PIRSR005962-1"/>
    </source>
</evidence>
<dbReference type="SUPFAM" id="SSF55031">
    <property type="entry name" value="Bacterial exopeptidase dimerisation domain"/>
    <property type="match status" value="1"/>
</dbReference>
<dbReference type="Gene3D" id="3.40.630.10">
    <property type="entry name" value="Zn peptidases"/>
    <property type="match status" value="1"/>
</dbReference>
<sequence length="422" mass="45855">MSCHNSITENGEPSRVNVGEVVEKYRPRLEAFSNFYKEIHQDPEVSGLKSRTAERVAKHLESLKHQVHQHIGGYGVVGVFRNGPGKVILLRAELDALPIEELTDLPYSSKKRMVDRYGNGRPVMHACGHDMNMAALLGAAALLRAAAAEWSGTLLIVFQPDEEETGGAQAMIDDGLYNLIPVPDLMLAQHVVPSATGSVSIRSGPVFIAADSIRVRVVGGPCEGTLNPQQCVDPIPIAMRVVLGLEDAVRAEIGPDKDVTVACWGFHAGEPGNDYVAYADILLDVKTMEAKVRLQVHEFIKRRFREACHEAGMPREPIFDIKVRAPLTSNDVLTSDAVGKVFKQMFGDNALEMELTRACEDFSTLGGGHNVPYAYWNFGGSGNTIAGAVAINHSPYFAPIIESTLRTGIDAMALAVLTFLAR</sequence>
<protein>
    <submittedName>
        <fullName evidence="3">Peptidase M20 family protein</fullName>
    </submittedName>
</protein>
<feature type="binding site" evidence="2">
    <location>
        <position position="127"/>
    </location>
    <ligand>
        <name>Mn(2+)</name>
        <dbReference type="ChEBI" id="CHEBI:29035"/>
        <label>2</label>
    </ligand>
</feature>
<proteinExistence type="inferred from homology"/>
<dbReference type="HOGENOM" id="CLU_023257_6_0_1"/>
<evidence type="ECO:0000313" key="4">
    <source>
        <dbReference type="Proteomes" id="UP000030151"/>
    </source>
</evidence>
<accession>A0A014P3Q7</accession>
<dbReference type="GO" id="GO:0046872">
    <property type="term" value="F:metal ion binding"/>
    <property type="evidence" value="ECO:0007669"/>
    <property type="project" value="UniProtKB-KW"/>
</dbReference>
<dbReference type="PANTHER" id="PTHR11014:SF63">
    <property type="entry name" value="METALLOPEPTIDASE, PUTATIVE (AFU_ORTHOLOGUE AFUA_6G09600)-RELATED"/>
    <property type="match status" value="1"/>
</dbReference>
<feature type="binding site" evidence="2">
    <location>
        <position position="190"/>
    </location>
    <ligand>
        <name>Mn(2+)</name>
        <dbReference type="ChEBI" id="CHEBI:29035"/>
        <label>2</label>
    </ligand>
</feature>
<dbReference type="Proteomes" id="UP000030151">
    <property type="component" value="Unassembled WGS sequence"/>
</dbReference>
<keyword evidence="2" id="KW-0479">Metal-binding</keyword>